<dbReference type="PANTHER" id="PTHR10110">
    <property type="entry name" value="SODIUM/HYDROGEN EXCHANGER"/>
    <property type="match status" value="1"/>
</dbReference>
<keyword evidence="4" id="KW-0050">Antiport</keyword>
<evidence type="ECO:0000256" key="4">
    <source>
        <dbReference type="ARBA" id="ARBA00022449"/>
    </source>
</evidence>
<evidence type="ECO:0000256" key="9">
    <source>
        <dbReference type="ARBA" id="ARBA00023065"/>
    </source>
</evidence>
<evidence type="ECO:0000256" key="3">
    <source>
        <dbReference type="ARBA" id="ARBA00022448"/>
    </source>
</evidence>
<dbReference type="InterPro" id="IPR006153">
    <property type="entry name" value="Cation/H_exchanger_TM"/>
</dbReference>
<dbReference type="RefSeq" id="WP_109737836.1">
    <property type="nucleotide sequence ID" value="NZ_PPEG02000001.1"/>
</dbReference>
<evidence type="ECO:0000313" key="17">
    <source>
        <dbReference type="Proteomes" id="UP000326384"/>
    </source>
</evidence>
<evidence type="ECO:0000259" key="13">
    <source>
        <dbReference type="Pfam" id="PF00999"/>
    </source>
</evidence>
<evidence type="ECO:0000256" key="2">
    <source>
        <dbReference type="ARBA" id="ARBA00007367"/>
    </source>
</evidence>
<protein>
    <submittedName>
        <fullName evidence="15">Sodium:proton antiporter</fullName>
    </submittedName>
</protein>
<feature type="transmembrane region" description="Helical" evidence="12">
    <location>
        <begin position="357"/>
        <end position="377"/>
    </location>
</feature>
<keyword evidence="5" id="KW-1003">Cell membrane</keyword>
<dbReference type="GO" id="GO:0015386">
    <property type="term" value="F:potassium:proton antiporter activity"/>
    <property type="evidence" value="ECO:0007669"/>
    <property type="project" value="TreeGrafter"/>
</dbReference>
<reference evidence="15 16" key="1">
    <citation type="submission" date="2018-04" db="EMBL/GenBank/DDBJ databases">
        <title>Chryseobacterium oncorhynchi 701B-08T from rainbow trout, and Chryseobacterium viscerum 687B-08T from diseased fish.</title>
        <authorList>
            <person name="Jeong J.-J."/>
            <person name="Lee Y.J."/>
            <person name="Pathiraja D."/>
            <person name="Park B."/>
            <person name="Choi I.-G."/>
            <person name="Kim K.D."/>
        </authorList>
    </citation>
    <scope>NUCLEOTIDE SEQUENCE [LARGE SCALE GENOMIC DNA]</scope>
    <source>
        <strain evidence="15 16">687B-08</strain>
    </source>
</reference>
<dbReference type="AlphaFoldDB" id="A0A316WVM9"/>
<feature type="domain" description="Cation/H+ exchanger transmembrane" evidence="13">
    <location>
        <begin position="12"/>
        <end position="406"/>
    </location>
</feature>
<keyword evidence="7 12" id="KW-1133">Transmembrane helix</keyword>
<evidence type="ECO:0000256" key="6">
    <source>
        <dbReference type="ARBA" id="ARBA00022692"/>
    </source>
</evidence>
<comment type="similarity">
    <text evidence="2">Belongs to the monovalent cation:proton antiporter 1 (CPA1) transporter (TC 2.A.36) family.</text>
</comment>
<evidence type="ECO:0000256" key="11">
    <source>
        <dbReference type="ARBA" id="ARBA00023201"/>
    </source>
</evidence>
<evidence type="ECO:0000256" key="7">
    <source>
        <dbReference type="ARBA" id="ARBA00022989"/>
    </source>
</evidence>
<keyword evidence="6 12" id="KW-0812">Transmembrane</keyword>
<dbReference type="GO" id="GO:0015385">
    <property type="term" value="F:sodium:proton antiporter activity"/>
    <property type="evidence" value="ECO:0007669"/>
    <property type="project" value="InterPro"/>
</dbReference>
<dbReference type="GO" id="GO:0005886">
    <property type="term" value="C:plasma membrane"/>
    <property type="evidence" value="ECO:0007669"/>
    <property type="project" value="UniProtKB-SubCell"/>
</dbReference>
<comment type="subcellular location">
    <subcellularLocation>
        <location evidence="1">Cell membrane</location>
        <topology evidence="1">Multi-pass membrane protein</topology>
    </subcellularLocation>
</comment>
<evidence type="ECO:0000256" key="10">
    <source>
        <dbReference type="ARBA" id="ARBA00023136"/>
    </source>
</evidence>
<feature type="transmembrane region" description="Helical" evidence="12">
    <location>
        <begin position="318"/>
        <end position="336"/>
    </location>
</feature>
<keyword evidence="10 12" id="KW-0472">Membrane</keyword>
<reference evidence="14 17" key="2">
    <citation type="journal article" date="2019" name="Stand. Genomic Sci.">
        <title>Draft Whole-Genome Sequence of a Novel Chryseobacterium viscerum Strain Isolated from Fresh Water at Dripping Springs, New Mexico.</title>
        <authorList>
            <person name="Kyndt J.A."/>
            <person name="Moore T.C."/>
        </authorList>
    </citation>
    <scope>NUCLEOTIDE SEQUENCE [LARGE SCALE GENOMIC DNA]</scope>
    <source>
        <strain evidence="14 17">DPS</strain>
    </source>
</reference>
<dbReference type="PANTHER" id="PTHR10110:SF195">
    <property type="entry name" value="NA(+)_H(+) ANTIPORTER NHAS2"/>
    <property type="match status" value="1"/>
</dbReference>
<dbReference type="GO" id="GO:0098719">
    <property type="term" value="P:sodium ion import across plasma membrane"/>
    <property type="evidence" value="ECO:0007669"/>
    <property type="project" value="TreeGrafter"/>
</dbReference>
<dbReference type="Proteomes" id="UP000326384">
    <property type="component" value="Unassembled WGS sequence"/>
</dbReference>
<evidence type="ECO:0000313" key="16">
    <source>
        <dbReference type="Proteomes" id="UP000236413"/>
    </source>
</evidence>
<keyword evidence="11" id="KW-0739">Sodium transport</keyword>
<sequence length="430" mass="47327">MELYYSFSALIVLASIFAYLNYRFLKLPSTIGIMVIAIVVSIFLVMFGETVLPRTFGHLHNLMDSIDFTEVLMGAMLNFLLFAGGIHININDLKEQFRPVVIFSTAGVVISTFVVGFGMFYLLPYVGVKLPFIYCLVFGALISPTDPVAVLSVLKQANVSKSLETKVAGESLFNDGMAVVVFTVILQLAVGKEVDLSVETIGLLLLKEAGGGLLLGVLLGWVTSRLMREVDDYIISVLVTLSVVMGGYLIARQMHISGPLTMVAAGLFMGNFNRSFKMKSVTQDYLIKFWELIDEILNAVLFLFIGFELLMIKDLKHFMVPGLLAIIVVLLARFISIWGPTKFTSLRKSFSPQTVKVLVWGGIRGGVSIALAMSIPKSEYSEIILSITYCVVVFSIIVQGLTIAKVANPNKIAKEEEEQEQESLAVEEKA</sequence>
<dbReference type="Pfam" id="PF00999">
    <property type="entry name" value="Na_H_Exchanger"/>
    <property type="match status" value="1"/>
</dbReference>
<gene>
    <name evidence="15" type="ORF">C1634_002175</name>
    <name evidence="14" type="ORF">F8D52_04555</name>
</gene>
<keyword evidence="8" id="KW-0915">Sodium</keyword>
<keyword evidence="3" id="KW-0813">Transport</keyword>
<dbReference type="EMBL" id="VTPV01000002">
    <property type="protein sequence ID" value="KAB1231912.1"/>
    <property type="molecule type" value="Genomic_DNA"/>
</dbReference>
<feature type="transmembrane region" description="Helical" evidence="12">
    <location>
        <begin position="233"/>
        <end position="250"/>
    </location>
</feature>
<feature type="transmembrane region" description="Helical" evidence="12">
    <location>
        <begin position="6"/>
        <end position="22"/>
    </location>
</feature>
<feature type="transmembrane region" description="Helical" evidence="12">
    <location>
        <begin position="383"/>
        <end position="404"/>
    </location>
</feature>
<feature type="transmembrane region" description="Helical" evidence="12">
    <location>
        <begin position="130"/>
        <end position="151"/>
    </location>
</feature>
<feature type="transmembrane region" description="Helical" evidence="12">
    <location>
        <begin position="292"/>
        <end position="312"/>
    </location>
</feature>
<dbReference type="Proteomes" id="UP000236413">
    <property type="component" value="Unassembled WGS sequence"/>
</dbReference>
<proteinExistence type="inferred from homology"/>
<dbReference type="Gene3D" id="6.10.140.1330">
    <property type="match status" value="1"/>
</dbReference>
<evidence type="ECO:0000256" key="8">
    <source>
        <dbReference type="ARBA" id="ARBA00023053"/>
    </source>
</evidence>
<name>A0A316WVM9_9FLAO</name>
<feature type="transmembrane region" description="Helical" evidence="12">
    <location>
        <begin position="256"/>
        <end position="272"/>
    </location>
</feature>
<evidence type="ECO:0000313" key="15">
    <source>
        <dbReference type="EMBL" id="PWN65571.1"/>
    </source>
</evidence>
<dbReference type="EMBL" id="PPEG02000001">
    <property type="protein sequence ID" value="PWN65571.1"/>
    <property type="molecule type" value="Genomic_DNA"/>
</dbReference>
<keyword evidence="17" id="KW-1185">Reference proteome</keyword>
<feature type="transmembrane region" description="Helical" evidence="12">
    <location>
        <begin position="100"/>
        <end position="124"/>
    </location>
</feature>
<organism evidence="15 16">
    <name type="scientific">Chryseobacterium viscerum</name>
    <dbReference type="NCBI Taxonomy" id="1037377"/>
    <lineage>
        <taxon>Bacteria</taxon>
        <taxon>Pseudomonadati</taxon>
        <taxon>Bacteroidota</taxon>
        <taxon>Flavobacteriia</taxon>
        <taxon>Flavobacteriales</taxon>
        <taxon>Weeksellaceae</taxon>
        <taxon>Chryseobacterium group</taxon>
        <taxon>Chryseobacterium</taxon>
    </lineage>
</organism>
<accession>A0A316WVM9</accession>
<feature type="transmembrane region" description="Helical" evidence="12">
    <location>
        <begin position="68"/>
        <end position="88"/>
    </location>
</feature>
<evidence type="ECO:0000256" key="12">
    <source>
        <dbReference type="SAM" id="Phobius"/>
    </source>
</evidence>
<dbReference type="InterPro" id="IPR018422">
    <property type="entry name" value="Cation/H_exchanger_CPA1"/>
</dbReference>
<evidence type="ECO:0000256" key="1">
    <source>
        <dbReference type="ARBA" id="ARBA00004651"/>
    </source>
</evidence>
<feature type="transmembrane region" description="Helical" evidence="12">
    <location>
        <begin position="201"/>
        <end position="221"/>
    </location>
</feature>
<evidence type="ECO:0000256" key="5">
    <source>
        <dbReference type="ARBA" id="ARBA00022475"/>
    </source>
</evidence>
<keyword evidence="9" id="KW-0406">Ion transport</keyword>
<evidence type="ECO:0000313" key="14">
    <source>
        <dbReference type="EMBL" id="KAB1231912.1"/>
    </source>
</evidence>
<feature type="transmembrane region" description="Helical" evidence="12">
    <location>
        <begin position="29"/>
        <end position="48"/>
    </location>
</feature>
<feature type="transmembrane region" description="Helical" evidence="12">
    <location>
        <begin position="172"/>
        <end position="189"/>
    </location>
</feature>
<dbReference type="GO" id="GO:0051453">
    <property type="term" value="P:regulation of intracellular pH"/>
    <property type="evidence" value="ECO:0007669"/>
    <property type="project" value="TreeGrafter"/>
</dbReference>
<comment type="caution">
    <text evidence="15">The sequence shown here is derived from an EMBL/GenBank/DDBJ whole genome shotgun (WGS) entry which is preliminary data.</text>
</comment>